<comment type="caution">
    <text evidence="2">The sequence shown here is derived from an EMBL/GenBank/DDBJ whole genome shotgun (WGS) entry which is preliminary data.</text>
</comment>
<sequence length="91" mass="10112">DEAQMAREQALADAGHYDSGIDEVEGIPPQMKAQPGMPVRQALERRRRRVLEIMHTLPHSAQAAIRESMEKEGDTDTQVLPAYGQQAYPGN</sequence>
<keyword evidence="2" id="KW-0547">Nucleotide-binding</keyword>
<evidence type="ECO:0000313" key="3">
    <source>
        <dbReference type="Proteomes" id="UP000565711"/>
    </source>
</evidence>
<evidence type="ECO:0000313" key="2">
    <source>
        <dbReference type="EMBL" id="NKY54436.1"/>
    </source>
</evidence>
<dbReference type="AlphaFoldDB" id="A0A846Y4K3"/>
<feature type="non-terminal residue" evidence="2">
    <location>
        <position position="1"/>
    </location>
</feature>
<dbReference type="Proteomes" id="UP000565711">
    <property type="component" value="Unassembled WGS sequence"/>
</dbReference>
<keyword evidence="2" id="KW-0067">ATP-binding</keyword>
<evidence type="ECO:0000256" key="1">
    <source>
        <dbReference type="SAM" id="MobiDB-lite"/>
    </source>
</evidence>
<protein>
    <submittedName>
        <fullName evidence="2">ABC transporter ATP-binding protein</fullName>
    </submittedName>
</protein>
<feature type="region of interest" description="Disordered" evidence="1">
    <location>
        <begin position="67"/>
        <end position="91"/>
    </location>
</feature>
<dbReference type="GO" id="GO:0005524">
    <property type="term" value="F:ATP binding"/>
    <property type="evidence" value="ECO:0007669"/>
    <property type="project" value="UniProtKB-KW"/>
</dbReference>
<dbReference type="EMBL" id="JAAXOP010000029">
    <property type="protein sequence ID" value="NKY54436.1"/>
    <property type="molecule type" value="Genomic_DNA"/>
</dbReference>
<proteinExistence type="predicted"/>
<accession>A0A846Y4K3</accession>
<keyword evidence="3" id="KW-1185">Reference proteome</keyword>
<reference evidence="2 3" key="1">
    <citation type="submission" date="2020-04" db="EMBL/GenBank/DDBJ databases">
        <title>MicrobeNet Type strains.</title>
        <authorList>
            <person name="Nicholson A.C."/>
        </authorList>
    </citation>
    <scope>NUCLEOTIDE SEQUENCE [LARGE SCALE GENOMIC DNA]</scope>
    <source>
        <strain evidence="2 3">JCM 12354</strain>
    </source>
</reference>
<name>A0A846Y4K3_9NOCA</name>
<gene>
    <name evidence="2" type="ORF">HGA08_30085</name>
</gene>
<organism evidence="2 3">
    <name type="scientific">Nocardia vermiculata</name>
    <dbReference type="NCBI Taxonomy" id="257274"/>
    <lineage>
        <taxon>Bacteria</taxon>
        <taxon>Bacillati</taxon>
        <taxon>Actinomycetota</taxon>
        <taxon>Actinomycetes</taxon>
        <taxon>Mycobacteriales</taxon>
        <taxon>Nocardiaceae</taxon>
        <taxon>Nocardia</taxon>
    </lineage>
</organism>